<proteinExistence type="predicted"/>
<comment type="caution">
    <text evidence="2">The sequence shown here is derived from an EMBL/GenBank/DDBJ whole genome shotgun (WGS) entry which is preliminary data.</text>
</comment>
<keyword evidence="1" id="KW-0812">Transmembrane</keyword>
<dbReference type="AlphaFoldDB" id="A0A6I1MM65"/>
<feature type="transmembrane region" description="Helical" evidence="1">
    <location>
        <begin position="79"/>
        <end position="99"/>
    </location>
</feature>
<evidence type="ECO:0000256" key="1">
    <source>
        <dbReference type="SAM" id="Phobius"/>
    </source>
</evidence>
<keyword evidence="1" id="KW-0472">Membrane</keyword>
<accession>A0A6I1MM65</accession>
<evidence type="ECO:0000313" key="2">
    <source>
        <dbReference type="EMBL" id="MPQ43843.1"/>
    </source>
</evidence>
<sequence>MKNKKLRALGYAFATMLILIGVVSIIVGVNWFNLEVGAVVLFFIFLIPAVGIFVYLGCTEEDEEEKLPNELKGIRNYKFKAIESALWLLAVALFFIIGFNLNGWSYAWVIFIIAAALSQLIKAFFYQFKE</sequence>
<evidence type="ECO:0008006" key="4">
    <source>
        <dbReference type="Google" id="ProtNLM"/>
    </source>
</evidence>
<dbReference type="OrthoDB" id="362167at2"/>
<organism evidence="2 3">
    <name type="scientific">Clostridium tarantellae</name>
    <dbReference type="NCBI Taxonomy" id="39493"/>
    <lineage>
        <taxon>Bacteria</taxon>
        <taxon>Bacillati</taxon>
        <taxon>Bacillota</taxon>
        <taxon>Clostridia</taxon>
        <taxon>Eubacteriales</taxon>
        <taxon>Clostridiaceae</taxon>
        <taxon>Clostridium</taxon>
    </lineage>
</organism>
<evidence type="ECO:0000313" key="3">
    <source>
        <dbReference type="Proteomes" id="UP000430345"/>
    </source>
</evidence>
<feature type="transmembrane region" description="Helical" evidence="1">
    <location>
        <begin position="105"/>
        <end position="125"/>
    </location>
</feature>
<dbReference type="Proteomes" id="UP000430345">
    <property type="component" value="Unassembled WGS sequence"/>
</dbReference>
<protein>
    <recommendedName>
        <fullName evidence="4">DUF2178 domain-containing protein</fullName>
    </recommendedName>
</protein>
<dbReference type="RefSeq" id="WP_152889744.1">
    <property type="nucleotide sequence ID" value="NZ_WHJC01000113.1"/>
</dbReference>
<keyword evidence="1" id="KW-1133">Transmembrane helix</keyword>
<dbReference type="EMBL" id="WHJC01000113">
    <property type="protein sequence ID" value="MPQ43843.1"/>
    <property type="molecule type" value="Genomic_DNA"/>
</dbReference>
<reference evidence="2 3" key="1">
    <citation type="submission" date="2019-10" db="EMBL/GenBank/DDBJ databases">
        <title>The Genome Sequence of Clostridium tarantellae Isolated from Fish Brain.</title>
        <authorList>
            <person name="Bano L."/>
            <person name="Kiel M."/>
            <person name="Sales G."/>
            <person name="Doxey A.C."/>
            <person name="Mansfield M.J."/>
            <person name="Schiavone M."/>
            <person name="Rossetto O."/>
            <person name="Pirazzini M."/>
            <person name="Dobrindt U."/>
            <person name="Montecucco C."/>
        </authorList>
    </citation>
    <scope>NUCLEOTIDE SEQUENCE [LARGE SCALE GENOMIC DNA]</scope>
    <source>
        <strain evidence="2 3">DSM 3997</strain>
    </source>
</reference>
<gene>
    <name evidence="2" type="ORF">GBZ86_08740</name>
</gene>
<keyword evidence="3" id="KW-1185">Reference proteome</keyword>
<feature type="transmembrane region" description="Helical" evidence="1">
    <location>
        <begin position="12"/>
        <end position="32"/>
    </location>
</feature>
<feature type="transmembrane region" description="Helical" evidence="1">
    <location>
        <begin position="38"/>
        <end position="58"/>
    </location>
</feature>
<name>A0A6I1MM65_9CLOT</name>